<evidence type="ECO:0000313" key="1">
    <source>
        <dbReference type="EMBL" id="KAJ2992204.1"/>
    </source>
</evidence>
<evidence type="ECO:0000313" key="2">
    <source>
        <dbReference type="Proteomes" id="UP001143856"/>
    </source>
</evidence>
<accession>A0ACC1PHG2</accession>
<gene>
    <name evidence="1" type="ORF">NUW58_g2243</name>
</gene>
<proteinExistence type="predicted"/>
<reference evidence="1" key="1">
    <citation type="submission" date="2022-10" db="EMBL/GenBank/DDBJ databases">
        <title>Genome Sequence of Xylaria curta.</title>
        <authorList>
            <person name="Buettner E."/>
        </authorList>
    </citation>
    <scope>NUCLEOTIDE SEQUENCE</scope>
    <source>
        <strain evidence="1">Babe10</strain>
    </source>
</reference>
<dbReference type="EMBL" id="JAPDGR010000283">
    <property type="protein sequence ID" value="KAJ2992204.1"/>
    <property type="molecule type" value="Genomic_DNA"/>
</dbReference>
<comment type="caution">
    <text evidence="1">The sequence shown here is derived from an EMBL/GenBank/DDBJ whole genome shotgun (WGS) entry which is preliminary data.</text>
</comment>
<protein>
    <submittedName>
        <fullName evidence="1">Uncharacterized protein</fullName>
    </submittedName>
</protein>
<dbReference type="Proteomes" id="UP001143856">
    <property type="component" value="Unassembled WGS sequence"/>
</dbReference>
<keyword evidence="2" id="KW-1185">Reference proteome</keyword>
<sequence>MQWKVFTVALLAQHATAQGMIRFGCSQLTIERLDPLVNPGVVMSPHVHQIVGGNSFRASMNPSSHDLVAESTCTSLYFRARNGTYKRVPQFANVGLRAVGGITVYYIPPYDGKTNVTAFKEGFRMLVGDAALQTAKGMQRQLCHRCYTTAENAGVAGISGGAPCTGNDTQSFPVEPCVGGIRTTITFPTCWDGKNVDSPDHKSHVAYPKSGTFESVGECPSTHPVRLPQLMYEVMWDTRPFNDPNLWPEDGSQPFVWSTGDGKGFSQHGDYLFGWKGDSLQRALNARCNNAVCKELKTQTAEEAMRCANAQTAVEDVDGWLDSIPALAGVSLLTATTIATTSICCQALSFTFGSKVLFPNTTEYNATRSSYWSASEQSIYPSCYFRPSSAQDVSVALKVLVLKKCKFAVRGGGHGPLGGLANIANGVTIDMRGINSIRPFAKNTLVAVGSGQTVGGVYTALAPLGKAVSSGRSFDVGVGGSTLGDGWGWMSNEAGFSCDNVVQYEVVLANGNIVTATSTTNPDLWKALKGSGSNLGIVTEFIYRTLPMGEIWAGELVWSLTPDKVPDLISAAYNFTSSPIQDSKASLLYSFSYNPLQIAFSMTLENNVDSLIELHALWNASIHDVSGVKDLSWTLAFQPLTSLMTDATKERGGNLLGIGPAPSQGLVLAIMTASFTRATDYCQVSCAADDLLEKCIASTKAHGVYRPWVDMNHASWKQDPIASYGAENRAFLLRVANRYDSEAVFQKLMPGGYKLNGGFRA</sequence>
<organism evidence="1 2">
    <name type="scientific">Xylaria curta</name>
    <dbReference type="NCBI Taxonomy" id="42375"/>
    <lineage>
        <taxon>Eukaryota</taxon>
        <taxon>Fungi</taxon>
        <taxon>Dikarya</taxon>
        <taxon>Ascomycota</taxon>
        <taxon>Pezizomycotina</taxon>
        <taxon>Sordariomycetes</taxon>
        <taxon>Xylariomycetidae</taxon>
        <taxon>Xylariales</taxon>
        <taxon>Xylariaceae</taxon>
        <taxon>Xylaria</taxon>
    </lineage>
</organism>
<name>A0ACC1PHG2_9PEZI</name>